<organism evidence="3 4">
    <name type="scientific">Elysia marginata</name>
    <dbReference type="NCBI Taxonomy" id="1093978"/>
    <lineage>
        <taxon>Eukaryota</taxon>
        <taxon>Metazoa</taxon>
        <taxon>Spiralia</taxon>
        <taxon>Lophotrochozoa</taxon>
        <taxon>Mollusca</taxon>
        <taxon>Gastropoda</taxon>
        <taxon>Heterobranchia</taxon>
        <taxon>Euthyneura</taxon>
        <taxon>Panpulmonata</taxon>
        <taxon>Sacoglossa</taxon>
        <taxon>Placobranchoidea</taxon>
        <taxon>Plakobranchidae</taxon>
        <taxon>Elysia</taxon>
    </lineage>
</organism>
<dbReference type="PANTHER" id="PTHR47417:SF1">
    <property type="entry name" value="SMR DOMAIN-CONTAINING PROTEIN YPL199C"/>
    <property type="match status" value="1"/>
</dbReference>
<evidence type="ECO:0000313" key="3">
    <source>
        <dbReference type="EMBL" id="GFR86566.1"/>
    </source>
</evidence>
<dbReference type="Gene3D" id="3.30.1370.110">
    <property type="match status" value="1"/>
</dbReference>
<feature type="region of interest" description="Disordered" evidence="1">
    <location>
        <begin position="112"/>
        <end position="144"/>
    </location>
</feature>
<sequence length="567" mass="63204">MQAPIFKVDAALFFSWRSTTLPWSRACASNNKKKDTDEKPPLSRQSDCESPDDVPSLNSLKRDHNVITSHVTRPGQIPSVALENNKTTADTKKPNSDFSSIDEISTLRSWHPLKLSSPSRPSSSLSSSPLSNSVTAAVGTPTSSGVENVLAIPPVTRGAVRSPASSDAVNLTSTPSMTRKAVPTLSYSGATSLFATPSKTKGAIQTTSTTAVTIHPTTKTLVLKYSTSNPAVPRTIHTNSNIDTTKYVLQDTRSSQYPVHKSSVPKGPLALYDSTSLSTGDTASQQVGPRIVPSYPDRGPITRLVPIRADQRPVAQRPPSESRGSSSFRNSKPCGQCSNCAPSSGNKNIEQRDLLRTAESGNKNNRAPATPIIVVHQPHHFRYLQRKHDSRNYAEDNRMHNGEEENEEEENFYEDDEEDLEEDAENLMEDEEVNDEEYEVEDEEEIEAATLDLRGLFVREALAAVQVFLPEQDKRYIDSEFDDNRRFVYIVTGWGKLSPGQIPKLKPAVEELLNSTTYKLKYSYEWTNNGEMEVDLIRRKKEAELKKRSEERMKQRQKNKKEEMGLY</sequence>
<keyword evidence="4" id="KW-1185">Reference proteome</keyword>
<feature type="region of interest" description="Disordered" evidence="1">
    <location>
        <begin position="387"/>
        <end position="442"/>
    </location>
</feature>
<evidence type="ECO:0000313" key="4">
    <source>
        <dbReference type="Proteomes" id="UP000762676"/>
    </source>
</evidence>
<feature type="compositionally biased region" description="Polar residues" evidence="1">
    <location>
        <begin position="336"/>
        <end position="348"/>
    </location>
</feature>
<feature type="region of interest" description="Disordered" evidence="1">
    <location>
        <begin position="28"/>
        <end position="99"/>
    </location>
</feature>
<feature type="compositionally biased region" description="Polar residues" evidence="1">
    <location>
        <begin position="273"/>
        <end position="287"/>
    </location>
</feature>
<feature type="domain" description="Smr" evidence="2">
    <location>
        <begin position="451"/>
        <end position="537"/>
    </location>
</feature>
<feature type="region of interest" description="Disordered" evidence="1">
    <location>
        <begin position="272"/>
        <end position="349"/>
    </location>
</feature>
<dbReference type="InterPro" id="IPR002625">
    <property type="entry name" value="Smr_dom"/>
</dbReference>
<protein>
    <recommendedName>
        <fullName evidence="2">Smr domain-containing protein</fullName>
    </recommendedName>
</protein>
<dbReference type="SMART" id="SM00463">
    <property type="entry name" value="SMR"/>
    <property type="match status" value="1"/>
</dbReference>
<proteinExistence type="predicted"/>
<reference evidence="3 4" key="1">
    <citation type="journal article" date="2021" name="Elife">
        <title>Chloroplast acquisition without the gene transfer in kleptoplastic sea slugs, Plakobranchus ocellatus.</title>
        <authorList>
            <person name="Maeda T."/>
            <person name="Takahashi S."/>
            <person name="Yoshida T."/>
            <person name="Shimamura S."/>
            <person name="Takaki Y."/>
            <person name="Nagai Y."/>
            <person name="Toyoda A."/>
            <person name="Suzuki Y."/>
            <person name="Arimoto A."/>
            <person name="Ishii H."/>
            <person name="Satoh N."/>
            <person name="Nishiyama T."/>
            <person name="Hasebe M."/>
            <person name="Maruyama T."/>
            <person name="Minagawa J."/>
            <person name="Obokata J."/>
            <person name="Shigenobu S."/>
        </authorList>
    </citation>
    <scope>NUCLEOTIDE SEQUENCE [LARGE SCALE GENOMIC DNA]</scope>
</reference>
<feature type="compositionally biased region" description="Low complexity" evidence="1">
    <location>
        <begin position="317"/>
        <end position="333"/>
    </location>
</feature>
<feature type="region of interest" description="Disordered" evidence="1">
    <location>
        <begin position="547"/>
        <end position="567"/>
    </location>
</feature>
<dbReference type="SUPFAM" id="SSF160443">
    <property type="entry name" value="SMR domain-like"/>
    <property type="match status" value="1"/>
</dbReference>
<name>A0AAV4GNG9_9GAST</name>
<evidence type="ECO:0000259" key="2">
    <source>
        <dbReference type="PROSITE" id="PS50828"/>
    </source>
</evidence>
<dbReference type="InterPro" id="IPR053020">
    <property type="entry name" value="Smr_domain_protein"/>
</dbReference>
<evidence type="ECO:0000256" key="1">
    <source>
        <dbReference type="SAM" id="MobiDB-lite"/>
    </source>
</evidence>
<comment type="caution">
    <text evidence="3">The sequence shown here is derived from an EMBL/GenBank/DDBJ whole genome shotgun (WGS) entry which is preliminary data.</text>
</comment>
<dbReference type="Proteomes" id="UP000762676">
    <property type="component" value="Unassembled WGS sequence"/>
</dbReference>
<feature type="compositionally biased region" description="Basic and acidic residues" evidence="1">
    <location>
        <begin position="32"/>
        <end position="41"/>
    </location>
</feature>
<accession>A0AAV4GNG9</accession>
<dbReference type="PANTHER" id="PTHR47417">
    <property type="entry name" value="SMR DOMAIN-CONTAINING PROTEIN YPL199C"/>
    <property type="match status" value="1"/>
</dbReference>
<dbReference type="EMBL" id="BMAT01008502">
    <property type="protein sequence ID" value="GFR86566.1"/>
    <property type="molecule type" value="Genomic_DNA"/>
</dbReference>
<feature type="compositionally biased region" description="Acidic residues" evidence="1">
    <location>
        <begin position="404"/>
        <end position="442"/>
    </location>
</feature>
<dbReference type="InterPro" id="IPR036063">
    <property type="entry name" value="Smr_dom_sf"/>
</dbReference>
<feature type="compositionally biased region" description="Low complexity" evidence="1">
    <location>
        <begin position="112"/>
        <end position="133"/>
    </location>
</feature>
<feature type="compositionally biased region" description="Basic and acidic residues" evidence="1">
    <location>
        <begin position="387"/>
        <end position="403"/>
    </location>
</feature>
<dbReference type="Pfam" id="PF01713">
    <property type="entry name" value="Smr"/>
    <property type="match status" value="1"/>
</dbReference>
<dbReference type="AlphaFoldDB" id="A0AAV4GNG9"/>
<dbReference type="PROSITE" id="PS50828">
    <property type="entry name" value="SMR"/>
    <property type="match status" value="1"/>
</dbReference>
<gene>
    <name evidence="3" type="ORF">ElyMa_004201600</name>
</gene>